<comment type="caution">
    <text evidence="2">The sequence shown here is derived from an EMBL/GenBank/DDBJ whole genome shotgun (WGS) entry which is preliminary data.</text>
</comment>
<reference evidence="2 3" key="1">
    <citation type="submission" date="2024-07" db="EMBL/GenBank/DDBJ databases">
        <authorList>
            <person name="Akdeniz Z."/>
        </authorList>
    </citation>
    <scope>NUCLEOTIDE SEQUENCE [LARGE SCALE GENOMIC DNA]</scope>
</reference>
<keyword evidence="1" id="KW-0472">Membrane</keyword>
<feature type="transmembrane region" description="Helical" evidence="1">
    <location>
        <begin position="156"/>
        <end position="175"/>
    </location>
</feature>
<gene>
    <name evidence="2" type="ORF">HINF_LOCUS8918</name>
</gene>
<protein>
    <submittedName>
        <fullName evidence="2">Hypothetical_protein</fullName>
    </submittedName>
</protein>
<dbReference type="EMBL" id="CAXDID020000019">
    <property type="protein sequence ID" value="CAL5985457.1"/>
    <property type="molecule type" value="Genomic_DNA"/>
</dbReference>
<dbReference type="Proteomes" id="UP001642409">
    <property type="component" value="Unassembled WGS sequence"/>
</dbReference>
<feature type="transmembrane region" description="Helical" evidence="1">
    <location>
        <begin position="204"/>
        <end position="224"/>
    </location>
</feature>
<organism evidence="2 3">
    <name type="scientific">Hexamita inflata</name>
    <dbReference type="NCBI Taxonomy" id="28002"/>
    <lineage>
        <taxon>Eukaryota</taxon>
        <taxon>Metamonada</taxon>
        <taxon>Diplomonadida</taxon>
        <taxon>Hexamitidae</taxon>
        <taxon>Hexamitinae</taxon>
        <taxon>Hexamita</taxon>
    </lineage>
</organism>
<evidence type="ECO:0000256" key="1">
    <source>
        <dbReference type="SAM" id="Phobius"/>
    </source>
</evidence>
<feature type="transmembrane region" description="Helical" evidence="1">
    <location>
        <begin position="81"/>
        <end position="101"/>
    </location>
</feature>
<feature type="transmembrane region" description="Helical" evidence="1">
    <location>
        <begin position="122"/>
        <end position="144"/>
    </location>
</feature>
<name>A0ABP1H3V7_9EUKA</name>
<sequence length="260" mass="30352">MNAAGTILDVSIPLILIGMYTYLCFSEILKPFYQKVSFIFIQVYYICIILSWFISSYMPLLRNFPDQNSVLKEDQQHLLDIYYLFLDLVNNLIPEVCVNYLMFRYYLIQSYSSDPSRQFKKFFAIFGIYIIGTMFFNGSCWFGYGSSICKQSWFQYVTILFDSLPIILSLIFLILTMRSLSKRSDGEDIFDASAVIGRQQVRKIGVILAIRIMAITLMLGWNIVHTFVAKEEDVYKFIDQVLEIIYKTLCGSVFLIKVNW</sequence>
<feature type="transmembrane region" description="Helical" evidence="1">
    <location>
        <begin position="6"/>
        <end position="25"/>
    </location>
</feature>
<proteinExistence type="predicted"/>
<feature type="transmembrane region" description="Helical" evidence="1">
    <location>
        <begin position="37"/>
        <end position="61"/>
    </location>
</feature>
<evidence type="ECO:0000313" key="3">
    <source>
        <dbReference type="Proteomes" id="UP001642409"/>
    </source>
</evidence>
<evidence type="ECO:0000313" key="2">
    <source>
        <dbReference type="EMBL" id="CAL5985457.1"/>
    </source>
</evidence>
<keyword evidence="1" id="KW-0812">Transmembrane</keyword>
<keyword evidence="1" id="KW-1133">Transmembrane helix</keyword>
<keyword evidence="3" id="KW-1185">Reference proteome</keyword>
<accession>A0ABP1H3V7</accession>